<dbReference type="Proteomes" id="UP000233551">
    <property type="component" value="Unassembled WGS sequence"/>
</dbReference>
<feature type="region of interest" description="Disordered" evidence="1">
    <location>
        <begin position="117"/>
        <end position="155"/>
    </location>
</feature>
<evidence type="ECO:0000313" key="3">
    <source>
        <dbReference type="EMBL" id="PKI36716.1"/>
    </source>
</evidence>
<accession>A0A2I0HZP6</accession>
<feature type="non-terminal residue" evidence="3">
    <location>
        <position position="1"/>
    </location>
</feature>
<keyword evidence="4" id="KW-1185">Reference proteome</keyword>
<gene>
    <name evidence="3" type="ORF">CRG98_042896</name>
</gene>
<dbReference type="PROSITE" id="PS50024">
    <property type="entry name" value="SEA"/>
    <property type="match status" value="1"/>
</dbReference>
<reference evidence="3 4" key="1">
    <citation type="submission" date="2017-11" db="EMBL/GenBank/DDBJ databases">
        <title>De-novo sequencing of pomegranate (Punica granatum L.) genome.</title>
        <authorList>
            <person name="Akparov Z."/>
            <person name="Amiraslanov A."/>
            <person name="Hajiyeva S."/>
            <person name="Abbasov M."/>
            <person name="Kaur K."/>
            <person name="Hamwieh A."/>
            <person name="Solovyev V."/>
            <person name="Salamov A."/>
            <person name="Braich B."/>
            <person name="Kosarev P."/>
            <person name="Mahmoud A."/>
            <person name="Hajiyev E."/>
            <person name="Babayeva S."/>
            <person name="Izzatullayeva V."/>
            <person name="Mammadov A."/>
            <person name="Mammadov A."/>
            <person name="Sharifova S."/>
            <person name="Ojaghi J."/>
            <person name="Eynullazada K."/>
            <person name="Bayramov B."/>
            <person name="Abdulazimova A."/>
            <person name="Shahmuradov I."/>
        </authorList>
    </citation>
    <scope>NUCLEOTIDE SEQUENCE [LARGE SCALE GENOMIC DNA]</scope>
    <source>
        <strain evidence="4">cv. AG2017</strain>
        <tissue evidence="3">Leaf</tissue>
    </source>
</reference>
<proteinExistence type="predicted"/>
<name>A0A2I0HZP6_PUNGR</name>
<comment type="caution">
    <text evidence="3">The sequence shown here is derived from an EMBL/GenBank/DDBJ whole genome shotgun (WGS) entry which is preliminary data.</text>
</comment>
<sequence>LVHKNPSAPDALSGTIFSTLSQLSNSLTDAHSGHGGLTPDPNSLVLSDTSQTPPDSGSSPGHTHRPTLSDAGLPQSRPLVAAHSRPLGWDGSSPDSRPLESPPKTLAQLVANRQLPLSPGPIHELLDSHSLSDLQLTSHSLPDASPPQDRPSRAQ</sequence>
<dbReference type="InterPro" id="IPR000082">
    <property type="entry name" value="SEA_dom"/>
</dbReference>
<dbReference type="AlphaFoldDB" id="A0A2I0HZP6"/>
<feature type="compositionally biased region" description="Polar residues" evidence="1">
    <location>
        <begin position="40"/>
        <end position="61"/>
    </location>
</feature>
<feature type="compositionally biased region" description="Low complexity" evidence="1">
    <location>
        <begin position="128"/>
        <end position="141"/>
    </location>
</feature>
<evidence type="ECO:0000256" key="1">
    <source>
        <dbReference type="SAM" id="MobiDB-lite"/>
    </source>
</evidence>
<organism evidence="3 4">
    <name type="scientific">Punica granatum</name>
    <name type="common">Pomegranate</name>
    <dbReference type="NCBI Taxonomy" id="22663"/>
    <lineage>
        <taxon>Eukaryota</taxon>
        <taxon>Viridiplantae</taxon>
        <taxon>Streptophyta</taxon>
        <taxon>Embryophyta</taxon>
        <taxon>Tracheophyta</taxon>
        <taxon>Spermatophyta</taxon>
        <taxon>Magnoliopsida</taxon>
        <taxon>eudicotyledons</taxon>
        <taxon>Gunneridae</taxon>
        <taxon>Pentapetalae</taxon>
        <taxon>rosids</taxon>
        <taxon>malvids</taxon>
        <taxon>Myrtales</taxon>
        <taxon>Lythraceae</taxon>
        <taxon>Punica</taxon>
    </lineage>
</organism>
<dbReference type="EMBL" id="PGOL01004712">
    <property type="protein sequence ID" value="PKI36716.1"/>
    <property type="molecule type" value="Genomic_DNA"/>
</dbReference>
<evidence type="ECO:0000313" key="4">
    <source>
        <dbReference type="Proteomes" id="UP000233551"/>
    </source>
</evidence>
<feature type="region of interest" description="Disordered" evidence="1">
    <location>
        <begin position="28"/>
        <end position="105"/>
    </location>
</feature>
<protein>
    <recommendedName>
        <fullName evidence="2">SEA domain-containing protein</fullName>
    </recommendedName>
</protein>
<feature type="domain" description="SEA" evidence="2">
    <location>
        <begin position="1"/>
        <end position="51"/>
    </location>
</feature>
<evidence type="ECO:0000259" key="2">
    <source>
        <dbReference type="PROSITE" id="PS50024"/>
    </source>
</evidence>